<keyword evidence="9" id="KW-1185">Reference proteome</keyword>
<feature type="region of interest" description="Disordered" evidence="5">
    <location>
        <begin position="1"/>
        <end position="22"/>
    </location>
</feature>
<proteinExistence type="inferred from homology"/>
<gene>
    <name evidence="8" type="ORF">DH2020_012314</name>
</gene>
<dbReference type="Proteomes" id="UP001318860">
    <property type="component" value="Unassembled WGS sequence"/>
</dbReference>
<evidence type="ECO:0008006" key="10">
    <source>
        <dbReference type="Google" id="ProtNLM"/>
    </source>
</evidence>
<evidence type="ECO:0000256" key="4">
    <source>
        <dbReference type="ARBA" id="ARBA00023004"/>
    </source>
</evidence>
<protein>
    <recommendedName>
        <fullName evidence="10">1-aminocyclopropane-1-carboxylate oxidase-like protein</fullName>
    </recommendedName>
</protein>
<dbReference type="InterPro" id="IPR026992">
    <property type="entry name" value="DIOX_N"/>
</dbReference>
<evidence type="ECO:0000256" key="2">
    <source>
        <dbReference type="ARBA" id="ARBA00022723"/>
    </source>
</evidence>
<feature type="domain" description="Non-haem dioxygenase N-terminal" evidence="7">
    <location>
        <begin position="78"/>
        <end position="181"/>
    </location>
</feature>
<dbReference type="PANTHER" id="PTHR10209:SF884">
    <property type="entry name" value="1-AMINOCYCLOPROPANE-1-CARBOXYLATE OXIDASE HOMOLOG 1-LIKE"/>
    <property type="match status" value="1"/>
</dbReference>
<evidence type="ECO:0000256" key="1">
    <source>
        <dbReference type="ARBA" id="ARBA00008056"/>
    </source>
</evidence>
<sequence>MNVTKTCNEFEAKTKKAESDRQSELKAFDDSKAGVKGLVDAGIKKIPSFFVDENDKPISSDDDGNYNNNNNNSRFSFPIIDVKGINDVASRSEIIGKVKTASEEWGFFQIINHEMPVSVMNEMIERVREFNEQDADVKKKYYTRDPSRRFQFKSNFNLYTAPAAAWRDSVTCVMAPNPPDPQEFPDVLRDITFEYSKYVMKVGHTVYELLSEALGLNPSYLKDIGCAETMLLASHYHPPCPEPELTFGNRTHVDIGLLTILLQDQTGGFQLITNDKFKGVLHRALVFKEVPRISVAAFLKPHSKDIGDNARVYGPIKGLITEEEPPLYRDTTYKEYETFYLSKSGDGKPKLPYFRLS</sequence>
<name>A0ABR0WZM3_REHGL</name>
<dbReference type="SUPFAM" id="SSF51197">
    <property type="entry name" value="Clavaminate synthase-like"/>
    <property type="match status" value="1"/>
</dbReference>
<evidence type="ECO:0000256" key="3">
    <source>
        <dbReference type="ARBA" id="ARBA00023002"/>
    </source>
</evidence>
<accession>A0ABR0WZM3</accession>
<dbReference type="Gene3D" id="2.60.120.330">
    <property type="entry name" value="B-lactam Antibiotic, Isopenicillin N Synthase, Chain"/>
    <property type="match status" value="1"/>
</dbReference>
<organism evidence="8 9">
    <name type="scientific">Rehmannia glutinosa</name>
    <name type="common">Chinese foxglove</name>
    <dbReference type="NCBI Taxonomy" id="99300"/>
    <lineage>
        <taxon>Eukaryota</taxon>
        <taxon>Viridiplantae</taxon>
        <taxon>Streptophyta</taxon>
        <taxon>Embryophyta</taxon>
        <taxon>Tracheophyta</taxon>
        <taxon>Spermatophyta</taxon>
        <taxon>Magnoliopsida</taxon>
        <taxon>eudicotyledons</taxon>
        <taxon>Gunneridae</taxon>
        <taxon>Pentapetalae</taxon>
        <taxon>asterids</taxon>
        <taxon>lamiids</taxon>
        <taxon>Lamiales</taxon>
        <taxon>Orobanchaceae</taxon>
        <taxon>Rehmannieae</taxon>
        <taxon>Rehmannia</taxon>
    </lineage>
</organism>
<dbReference type="PANTHER" id="PTHR10209">
    <property type="entry name" value="OXIDOREDUCTASE, 2OG-FE II OXYGENASE FAMILY PROTEIN"/>
    <property type="match status" value="1"/>
</dbReference>
<keyword evidence="3" id="KW-0560">Oxidoreductase</keyword>
<comment type="similarity">
    <text evidence="1">Belongs to the iron/ascorbate-dependent oxidoreductase family.</text>
</comment>
<dbReference type="Pfam" id="PF14226">
    <property type="entry name" value="DIOX_N"/>
    <property type="match status" value="1"/>
</dbReference>
<evidence type="ECO:0000313" key="8">
    <source>
        <dbReference type="EMBL" id="KAK6152675.1"/>
    </source>
</evidence>
<dbReference type="EMBL" id="JABTTQ020000006">
    <property type="protein sequence ID" value="KAK6152675.1"/>
    <property type="molecule type" value="Genomic_DNA"/>
</dbReference>
<evidence type="ECO:0000256" key="5">
    <source>
        <dbReference type="SAM" id="MobiDB-lite"/>
    </source>
</evidence>
<dbReference type="InterPro" id="IPR044861">
    <property type="entry name" value="IPNS-like_FE2OG_OXY"/>
</dbReference>
<feature type="compositionally biased region" description="Basic and acidic residues" evidence="5">
    <location>
        <begin position="8"/>
        <end position="22"/>
    </location>
</feature>
<feature type="domain" description="Isopenicillin N synthase-like Fe(2+) 2OG dioxygenase" evidence="6">
    <location>
        <begin position="230"/>
        <end position="300"/>
    </location>
</feature>
<keyword evidence="4" id="KW-0408">Iron</keyword>
<evidence type="ECO:0000313" key="9">
    <source>
        <dbReference type="Proteomes" id="UP001318860"/>
    </source>
</evidence>
<reference evidence="8 9" key="1">
    <citation type="journal article" date="2021" name="Comput. Struct. Biotechnol. J.">
        <title>De novo genome assembly of the potent medicinal plant Rehmannia glutinosa using nanopore technology.</title>
        <authorList>
            <person name="Ma L."/>
            <person name="Dong C."/>
            <person name="Song C."/>
            <person name="Wang X."/>
            <person name="Zheng X."/>
            <person name="Niu Y."/>
            <person name="Chen S."/>
            <person name="Feng W."/>
        </authorList>
    </citation>
    <scope>NUCLEOTIDE SEQUENCE [LARGE SCALE GENOMIC DNA]</scope>
    <source>
        <strain evidence="8">DH-2019</strain>
    </source>
</reference>
<dbReference type="Pfam" id="PF03171">
    <property type="entry name" value="2OG-FeII_Oxy"/>
    <property type="match status" value="1"/>
</dbReference>
<evidence type="ECO:0000259" key="7">
    <source>
        <dbReference type="Pfam" id="PF14226"/>
    </source>
</evidence>
<dbReference type="InterPro" id="IPR027443">
    <property type="entry name" value="IPNS-like_sf"/>
</dbReference>
<evidence type="ECO:0000259" key="6">
    <source>
        <dbReference type="Pfam" id="PF03171"/>
    </source>
</evidence>
<keyword evidence="2" id="KW-0479">Metal-binding</keyword>
<comment type="caution">
    <text evidence="8">The sequence shown here is derived from an EMBL/GenBank/DDBJ whole genome shotgun (WGS) entry which is preliminary data.</text>
</comment>